<accession>A0A845QEH4</accession>
<comment type="caution">
    <text evidence="2">The sequence shown here is derived from an EMBL/GenBank/DDBJ whole genome shotgun (WGS) entry which is preliminary data.</text>
</comment>
<evidence type="ECO:0000313" key="2">
    <source>
        <dbReference type="EMBL" id="NBG96983.1"/>
    </source>
</evidence>
<dbReference type="PANTHER" id="PTHR38590">
    <property type="entry name" value="BLL0828 PROTEIN"/>
    <property type="match status" value="1"/>
</dbReference>
<dbReference type="GeneID" id="300653970"/>
<evidence type="ECO:0000313" key="3">
    <source>
        <dbReference type="Proteomes" id="UP000470384"/>
    </source>
</evidence>
<dbReference type="InterPro" id="IPR011335">
    <property type="entry name" value="Restrct_endonuc-II-like"/>
</dbReference>
<keyword evidence="3" id="KW-1185">Reference proteome</keyword>
<evidence type="ECO:0000259" key="1">
    <source>
        <dbReference type="Pfam" id="PF04480"/>
    </source>
</evidence>
<dbReference type="InterPro" id="IPR007569">
    <property type="entry name" value="DUF559"/>
</dbReference>
<dbReference type="Pfam" id="PF04480">
    <property type="entry name" value="DUF559"/>
    <property type="match status" value="1"/>
</dbReference>
<feature type="domain" description="DUF559" evidence="1">
    <location>
        <begin position="7"/>
        <end position="108"/>
    </location>
</feature>
<dbReference type="CDD" id="cd01038">
    <property type="entry name" value="Endonuclease_DUF559"/>
    <property type="match status" value="1"/>
</dbReference>
<proteinExistence type="predicted"/>
<dbReference type="PANTHER" id="PTHR38590:SF1">
    <property type="entry name" value="BLL0828 PROTEIN"/>
    <property type="match status" value="1"/>
</dbReference>
<dbReference type="OrthoDB" id="9798754at2"/>
<dbReference type="Gene3D" id="3.40.960.10">
    <property type="entry name" value="VSR Endonuclease"/>
    <property type="match status" value="1"/>
</dbReference>
<dbReference type="EMBL" id="WXYQ01000013">
    <property type="protein sequence ID" value="NBG96983.1"/>
    <property type="molecule type" value="Genomic_DNA"/>
</dbReference>
<dbReference type="AlphaFoldDB" id="A0A845QEH4"/>
<dbReference type="Proteomes" id="UP000470384">
    <property type="component" value="Unassembled WGS sequence"/>
</dbReference>
<protein>
    <submittedName>
        <fullName evidence="2">DUF559 domain-containing protein</fullName>
    </submittedName>
</protein>
<name>A0A845QEH4_9HYPH</name>
<reference evidence="2 3" key="1">
    <citation type="journal article" date="2016" name="Int. J. Syst. Evol. Microbiol.">
        <title>Pyruvatibacter mobilis gen. nov., sp. nov., a marine bacterium from the culture broth of Picochlorum sp. 122.</title>
        <authorList>
            <person name="Wang G."/>
            <person name="Tang M."/>
            <person name="Wu H."/>
            <person name="Dai S."/>
            <person name="Li T."/>
            <person name="Chen C."/>
            <person name="He H."/>
            <person name="Fan J."/>
            <person name="Xiang W."/>
            <person name="Li X."/>
        </authorList>
    </citation>
    <scope>NUCLEOTIDE SEQUENCE [LARGE SCALE GENOMIC DNA]</scope>
    <source>
        <strain evidence="2 3">GYP-11</strain>
    </source>
</reference>
<dbReference type="RefSeq" id="WP_160588970.1">
    <property type="nucleotide sequence ID" value="NZ_BMHN01000001.1"/>
</dbReference>
<dbReference type="SUPFAM" id="SSF52980">
    <property type="entry name" value="Restriction endonuclease-like"/>
    <property type="match status" value="1"/>
</dbReference>
<organism evidence="2 3">
    <name type="scientific">Pyruvatibacter mobilis</name>
    <dbReference type="NCBI Taxonomy" id="1712261"/>
    <lineage>
        <taxon>Bacteria</taxon>
        <taxon>Pseudomonadati</taxon>
        <taxon>Pseudomonadota</taxon>
        <taxon>Alphaproteobacteria</taxon>
        <taxon>Hyphomicrobiales</taxon>
        <taxon>Parvibaculaceae</taxon>
        <taxon>Pyruvatibacter</taxon>
    </lineage>
</organism>
<sequence>MKRSGINRARTLRRGGTDAEKLLWSHLRNRQIEGVKFRRQVPVGRYIADFLCVEAMLIVEADGGQHSEEADAVRTAALEAAGYKVIRFWNNEILGNTGGVLEGIRRELLRRTPHPPTA</sequence>
<dbReference type="InterPro" id="IPR047216">
    <property type="entry name" value="Endonuclease_DUF559_bact"/>
</dbReference>
<gene>
    <name evidence="2" type="ORF">GTQ45_14695</name>
</gene>